<evidence type="ECO:0008006" key="4">
    <source>
        <dbReference type="Google" id="ProtNLM"/>
    </source>
</evidence>
<proteinExistence type="predicted"/>
<evidence type="ECO:0000313" key="2">
    <source>
        <dbReference type="EMBL" id="PRW63804.1"/>
    </source>
</evidence>
<accession>A0A2T0GXI0</accession>
<dbReference type="EMBL" id="PVSR01000009">
    <property type="protein sequence ID" value="PRW63804.1"/>
    <property type="molecule type" value="Genomic_DNA"/>
</dbReference>
<organism evidence="2 3">
    <name type="scientific">Actinopolyspora mortivallis</name>
    <dbReference type="NCBI Taxonomy" id="33906"/>
    <lineage>
        <taxon>Bacteria</taxon>
        <taxon>Bacillati</taxon>
        <taxon>Actinomycetota</taxon>
        <taxon>Actinomycetes</taxon>
        <taxon>Actinopolysporales</taxon>
        <taxon>Actinopolysporaceae</taxon>
        <taxon>Actinopolyspora</taxon>
    </lineage>
</organism>
<protein>
    <recommendedName>
        <fullName evidence="4">Ig-like domain-containing protein</fullName>
    </recommendedName>
</protein>
<keyword evidence="1" id="KW-0732">Signal</keyword>
<feature type="signal peptide" evidence="1">
    <location>
        <begin position="1"/>
        <end position="25"/>
    </location>
</feature>
<evidence type="ECO:0000256" key="1">
    <source>
        <dbReference type="SAM" id="SignalP"/>
    </source>
</evidence>
<dbReference type="RefSeq" id="WP_106113382.1">
    <property type="nucleotide sequence ID" value="NZ_PVSR01000009.1"/>
</dbReference>
<dbReference type="AlphaFoldDB" id="A0A2T0GXI0"/>
<gene>
    <name evidence="2" type="ORF">CEP50_08455</name>
</gene>
<dbReference type="Proteomes" id="UP000239352">
    <property type="component" value="Unassembled WGS sequence"/>
</dbReference>
<sequence>MRLRRATRTLAILAAAALFMVPAVGMTTGSGSAEAVTPHTICGPAGSGEVTFDPALGLTLRQTDFEGFGSAISCQGAFSGSVEIPQPDELEGSGELMSCESSFGLDGSITFTWSDGKISESSITGFTVNQVSKVVIVAFRVDSGRFAGDDGKVTFQSTSESLECAVGGLEKITGKYQVEFGI</sequence>
<comment type="caution">
    <text evidence="2">The sequence shown here is derived from an EMBL/GenBank/DDBJ whole genome shotgun (WGS) entry which is preliminary data.</text>
</comment>
<name>A0A2T0GXI0_ACTMO</name>
<dbReference type="InParanoid" id="A0A2T0GXI0"/>
<evidence type="ECO:0000313" key="3">
    <source>
        <dbReference type="Proteomes" id="UP000239352"/>
    </source>
</evidence>
<keyword evidence="3" id="KW-1185">Reference proteome</keyword>
<reference evidence="2 3" key="1">
    <citation type="submission" date="2018-03" db="EMBL/GenBank/DDBJ databases">
        <title>Actinopolyspora mortivallis from Sahara, screening for active biomolecules.</title>
        <authorList>
            <person name="Selama O."/>
            <person name="Wellington E.M.H."/>
            <person name="Hacene H."/>
        </authorList>
    </citation>
    <scope>NUCLEOTIDE SEQUENCE [LARGE SCALE GENOMIC DNA]</scope>
    <source>
        <strain evidence="2 3">M5A</strain>
    </source>
</reference>
<feature type="chain" id="PRO_5015640403" description="Ig-like domain-containing protein" evidence="1">
    <location>
        <begin position="26"/>
        <end position="182"/>
    </location>
</feature>